<evidence type="ECO:0000256" key="2">
    <source>
        <dbReference type="RuleBase" id="RU004328"/>
    </source>
</evidence>
<dbReference type="Pfam" id="PF00445">
    <property type="entry name" value="Ribonuclease_T2"/>
    <property type="match status" value="1"/>
</dbReference>
<accession>Q7N0G3</accession>
<keyword evidence="5" id="KW-1185">Reference proteome</keyword>
<comment type="similarity">
    <text evidence="1 2">Belongs to the RNase T2 family.</text>
</comment>
<dbReference type="EMBL" id="BX571872">
    <property type="protein sequence ID" value="CAE16298.1"/>
    <property type="molecule type" value="Genomic_DNA"/>
</dbReference>
<dbReference type="Proteomes" id="UP000002514">
    <property type="component" value="Chromosome"/>
</dbReference>
<dbReference type="GO" id="GO:0006401">
    <property type="term" value="P:RNA catabolic process"/>
    <property type="evidence" value="ECO:0007669"/>
    <property type="project" value="TreeGrafter"/>
</dbReference>
<dbReference type="PANTHER" id="PTHR11240:SF22">
    <property type="entry name" value="RIBONUCLEASE T2"/>
    <property type="match status" value="1"/>
</dbReference>
<dbReference type="eggNOG" id="COG3719">
    <property type="taxonomic scope" value="Bacteria"/>
</dbReference>
<dbReference type="Gene3D" id="3.90.730.10">
    <property type="entry name" value="Ribonuclease T2-like"/>
    <property type="match status" value="1"/>
</dbReference>
<gene>
    <name evidence="4" type="ordered locus">plu3926</name>
</gene>
<dbReference type="STRING" id="243265.plu3926"/>
<dbReference type="SUPFAM" id="SSF55895">
    <property type="entry name" value="Ribonuclease Rh-like"/>
    <property type="match status" value="1"/>
</dbReference>
<protein>
    <submittedName>
        <fullName evidence="4">Photorhabdus luminescens subsp. laumondii TTO1 complete genome segment 14/17</fullName>
    </submittedName>
</protein>
<proteinExistence type="inferred from homology"/>
<dbReference type="AlphaFoldDB" id="Q7N0G3"/>
<organism evidence="4 5">
    <name type="scientific">Photorhabdus laumondii subsp. laumondii (strain DSM 15139 / CIP 105565 / TT01)</name>
    <name type="common">Photorhabdus luminescens subsp. laumondii</name>
    <dbReference type="NCBI Taxonomy" id="243265"/>
    <lineage>
        <taxon>Bacteria</taxon>
        <taxon>Pseudomonadati</taxon>
        <taxon>Pseudomonadota</taxon>
        <taxon>Gammaproteobacteria</taxon>
        <taxon>Enterobacterales</taxon>
        <taxon>Morganellaceae</taxon>
        <taxon>Photorhabdus</taxon>
    </lineage>
</organism>
<sequence length="272" mass="31024">MFTINREIISHKGMKMRFFNLLSAIFVLLIVGCAKQPEVTDSLASLSTLEEGASCILPATPPKDYDYVAKGDRYGQNATASTDYFKLAISYSPAFCKGKAKNIERLKKSNKLAEAQREYEKFELQCFSENKFSWVIHGLWAQTCDSKSMAQCRDWSDVRKHPRLCKGDLPPLDYQVIKPYLCASPGADLLQSEWEKHGVCAFTTPDQFFSKQQELFDGLVLPSDRPSNEQLIKFLQKNNPSLKGKTIQINRDELYICYSKNFDVIDCPKREL</sequence>
<evidence type="ECO:0000313" key="5">
    <source>
        <dbReference type="Proteomes" id="UP000002514"/>
    </source>
</evidence>
<dbReference type="GO" id="GO:0003723">
    <property type="term" value="F:RNA binding"/>
    <property type="evidence" value="ECO:0007669"/>
    <property type="project" value="InterPro"/>
</dbReference>
<keyword evidence="3" id="KW-0175">Coiled coil</keyword>
<dbReference type="PROSITE" id="PS51257">
    <property type="entry name" value="PROKAR_LIPOPROTEIN"/>
    <property type="match status" value="1"/>
</dbReference>
<feature type="coiled-coil region" evidence="3">
    <location>
        <begin position="96"/>
        <end position="125"/>
    </location>
</feature>
<name>Q7N0G3_PHOLL</name>
<dbReference type="PANTHER" id="PTHR11240">
    <property type="entry name" value="RIBONUCLEASE T2"/>
    <property type="match status" value="1"/>
</dbReference>
<evidence type="ECO:0000256" key="3">
    <source>
        <dbReference type="SAM" id="Coils"/>
    </source>
</evidence>
<dbReference type="InterPro" id="IPR036430">
    <property type="entry name" value="RNase_T2-like_sf"/>
</dbReference>
<dbReference type="GO" id="GO:0033897">
    <property type="term" value="F:ribonuclease T2 activity"/>
    <property type="evidence" value="ECO:0007669"/>
    <property type="project" value="InterPro"/>
</dbReference>
<dbReference type="HOGENOM" id="CLU_069375_1_0_6"/>
<dbReference type="InterPro" id="IPR001568">
    <property type="entry name" value="RNase_T2-like"/>
</dbReference>
<dbReference type="KEGG" id="plu:plu3926"/>
<reference evidence="5" key="1">
    <citation type="journal article" date="2003" name="Nat. Biotechnol.">
        <title>The genome sequence of the entomopathogenic bacterium Photorhabdus luminescens.</title>
        <authorList>
            <person name="Duchaud E."/>
            <person name="Rusniok C."/>
            <person name="Frangeul L."/>
            <person name="Buchrieser C."/>
            <person name="Givaudan A."/>
            <person name="Taourit S."/>
            <person name="Bocs S."/>
            <person name="Boursaux-Eude C."/>
            <person name="Chandler M."/>
            <person name="Charles J.-F."/>
            <person name="Dassa E."/>
            <person name="Derose R."/>
            <person name="Derzelle S."/>
            <person name="Freyssinet G."/>
            <person name="Gaudriault S."/>
            <person name="Medigue C."/>
            <person name="Lanois A."/>
            <person name="Powell K."/>
            <person name="Siguier P."/>
            <person name="Vincent R."/>
            <person name="Wingate V."/>
            <person name="Zouine M."/>
            <person name="Glaser P."/>
            <person name="Boemare N."/>
            <person name="Danchin A."/>
            <person name="Kunst F."/>
        </authorList>
    </citation>
    <scope>NUCLEOTIDE SEQUENCE [LARGE SCALE GENOMIC DNA]</scope>
    <source>
        <strain evidence="5">DSM 15139 / CIP 105565 / TT01</strain>
    </source>
</reference>
<evidence type="ECO:0000256" key="1">
    <source>
        <dbReference type="ARBA" id="ARBA00007469"/>
    </source>
</evidence>
<evidence type="ECO:0000313" key="4">
    <source>
        <dbReference type="EMBL" id="CAE16298.1"/>
    </source>
</evidence>